<proteinExistence type="predicted"/>
<protein>
    <submittedName>
        <fullName evidence="2">Uncharacterized protein</fullName>
    </submittedName>
</protein>
<reference evidence="2" key="1">
    <citation type="submission" date="2019-04" db="EMBL/GenBank/DDBJ databases">
        <authorList>
            <person name="Alioto T."/>
            <person name="Alioto T."/>
        </authorList>
    </citation>
    <scope>NUCLEOTIDE SEQUENCE [LARGE SCALE GENOMIC DNA]</scope>
</reference>
<dbReference type="Proteomes" id="UP000335636">
    <property type="component" value="Unassembled WGS sequence"/>
</dbReference>
<evidence type="ECO:0000313" key="3">
    <source>
        <dbReference type="Proteomes" id="UP000335636"/>
    </source>
</evidence>
<keyword evidence="3" id="KW-1185">Reference proteome</keyword>
<feature type="region of interest" description="Disordered" evidence="1">
    <location>
        <begin position="74"/>
        <end position="99"/>
    </location>
</feature>
<accession>A0A5E4BQX9</accession>
<feature type="non-terminal residue" evidence="2">
    <location>
        <position position="1"/>
    </location>
</feature>
<dbReference type="AlphaFoldDB" id="A0A5E4BQX9"/>
<feature type="compositionally biased region" description="Basic and acidic residues" evidence="1">
    <location>
        <begin position="76"/>
        <end position="88"/>
    </location>
</feature>
<dbReference type="EMBL" id="CABDUW010000591">
    <property type="protein sequence ID" value="VTJ71845.1"/>
    <property type="molecule type" value="Genomic_DNA"/>
</dbReference>
<organism evidence="2 3">
    <name type="scientific">Marmota monax</name>
    <name type="common">Woodchuck</name>
    <dbReference type="NCBI Taxonomy" id="9995"/>
    <lineage>
        <taxon>Eukaryota</taxon>
        <taxon>Metazoa</taxon>
        <taxon>Chordata</taxon>
        <taxon>Craniata</taxon>
        <taxon>Vertebrata</taxon>
        <taxon>Euteleostomi</taxon>
        <taxon>Mammalia</taxon>
        <taxon>Eutheria</taxon>
        <taxon>Euarchontoglires</taxon>
        <taxon>Glires</taxon>
        <taxon>Rodentia</taxon>
        <taxon>Sciuromorpha</taxon>
        <taxon>Sciuridae</taxon>
        <taxon>Xerinae</taxon>
        <taxon>Marmotini</taxon>
        <taxon>Marmota</taxon>
    </lineage>
</organism>
<name>A0A5E4BQX9_MARMO</name>
<comment type="caution">
    <text evidence="2">The sequence shown here is derived from an EMBL/GenBank/DDBJ whole genome shotgun (WGS) entry which is preliminary data.</text>
</comment>
<evidence type="ECO:0000313" key="2">
    <source>
        <dbReference type="EMBL" id="VTJ71845.1"/>
    </source>
</evidence>
<evidence type="ECO:0000256" key="1">
    <source>
        <dbReference type="SAM" id="MobiDB-lite"/>
    </source>
</evidence>
<sequence>LQVAHNHQYLKYYYQYDKGGVCAPGTRTVTAQDTKAILPLFSLCFKSHSTIATPSSTPQALVSLPLQAGLQTGPTAKKDLLSQGWEKKKRDRHPGYAQY</sequence>
<gene>
    <name evidence="2" type="ORF">MONAX_5E019993</name>
</gene>